<keyword evidence="6" id="KW-0547">Nucleotide-binding</keyword>
<feature type="transmembrane region" description="Helical" evidence="11">
    <location>
        <begin position="228"/>
        <end position="246"/>
    </location>
</feature>
<dbReference type="CDD" id="cd03244">
    <property type="entry name" value="ABCC_MRP_domain2"/>
    <property type="match status" value="1"/>
</dbReference>
<dbReference type="InterPro" id="IPR003593">
    <property type="entry name" value="AAA+_ATPase"/>
</dbReference>
<feature type="transmembrane region" description="Helical" evidence="11">
    <location>
        <begin position="843"/>
        <end position="865"/>
    </location>
</feature>
<evidence type="ECO:0000256" key="3">
    <source>
        <dbReference type="ARBA" id="ARBA00022448"/>
    </source>
</evidence>
<evidence type="ECO:0000259" key="12">
    <source>
        <dbReference type="PROSITE" id="PS50893"/>
    </source>
</evidence>
<sequence>MNEQEFVHNPSPLPETGFFSKLTFSWINPLLKLGRKKQLQLSDLYSPVYDDEAEKITEELEKEWINEQKTHSEPSLARVLMRWYRRKAIINALFIIFQEIIKIIQPLFISIILRYFNGTMEITEALIYAGVISVCSIIVGILHHPYYLNACRYGMRLRVASSGLIYKKILRLSLKTLDSKSAGDIINLLSTDGTRIEYGIYYLPYLITGPIQMVIVIVIIYLEVGFTFLAGLLLLALIVPAKAFIVRQFNKYRSKNCQKSDERVTVLTEILNSIKIIKMYCWEIPFSKKVTDLRNQELRYQTLLNLVQSLTATIDTIMATLMSFLNISFFIAFAGIPLVPSFIVFSIGFYMRLCNSVGFNFSRAVVSVVNFRVSAKRVGDFLLMKELDMKPVPVPNDPDLAIEIENLNFSWKQDEFSLKNINVQVKKGDFVSIVGPVGSGKSSLLLGIVGELENYSGKIFKDGKIFYLTQQPWVFTASIRQNITFGLPYIKEKFDKIVEVCSLKKDLELLTYGEQTLVGEKGINLSGGQRARICLARALYSDADIYLFDDTLSAVDGTVAKNIMKKCINGYLKYKTRILITHQVHHLETADIIYVIKDGTIEAEGKYNDLLKSHLAELSSMEDAESGGDFDSMEEIPDEKAESKKREANQLPEDLKAKQDLIKKEREEVQQKGAVGWSAYIAYFTAGFGYLGVIVVIVLFIAAQTMTISADYWLSIWSNLEEEFENKQKLIKSCLQNLETQNVNCTQILFDIDSNTDPSSINLIYDDRERSYKIYLTLVCIAFFVVAVRSVAFFMLCVKNSKNTYQKLFASVRDTTIRFFDLNPIGRILNRFSKDTNNMDEMLTLYLYEFCQILMVIVGALVVPISVNPWMLLPLIPLGLAFYVIQNYFVSTARELKRLDNIGRSPIFVHTNTSIEGISTIRAASKGQLLTSEFYSHYDYHTRAYFGFFVVHRWFGLRLDFLCSLYTIMTLFACIFLRDNLGLKSGQIGLLMVYLFQLFDLFQWCVVLSTMVENLMTSIERIVEYTNIPSEPLREGKIEPPINWPTSGEIEFDKVSLNYDKNLPSVLKEISLNIRPGEKVGIVGRTGAGKSSFFQAIFRMYEPFGKIFIDGVDITQLSLNNLRTKLTIIPQEPVLFSGTLRLNLDPFGKYSDQEIWYAVESVSLKNSVQSMNSGLDSLITTGGTNLSVGQKQLICLARAILKKTKILIIDEATANVDYNTDAIIQKTIREQFKDCTVLTIAHRLATVVDSDRILCLSEGKIVNFGIPKELLSDENSILYELTKKLSPNEKKLIFDIANGEKKVDLALDIVPIENDNEMMMETKSVKSFVYENKGVDFSDEEISLFHPSVQSKSNFSIGKSELEARF</sequence>
<evidence type="ECO:0000256" key="11">
    <source>
        <dbReference type="SAM" id="Phobius"/>
    </source>
</evidence>
<dbReference type="PANTHER" id="PTHR24223:SF456">
    <property type="entry name" value="MULTIDRUG RESISTANCE-ASSOCIATED PROTEIN LETHAL(2)03659"/>
    <property type="match status" value="1"/>
</dbReference>
<feature type="transmembrane region" description="Helical" evidence="11">
    <location>
        <begin position="680"/>
        <end position="703"/>
    </location>
</feature>
<dbReference type="SUPFAM" id="SSF90123">
    <property type="entry name" value="ABC transporter transmembrane region"/>
    <property type="match status" value="2"/>
</dbReference>
<evidence type="ECO:0000256" key="7">
    <source>
        <dbReference type="ARBA" id="ARBA00022840"/>
    </source>
</evidence>
<dbReference type="FunFam" id="3.40.50.300:FF:000163">
    <property type="entry name" value="Multidrug resistance-associated protein member 4"/>
    <property type="match status" value="1"/>
</dbReference>
<keyword evidence="8 11" id="KW-1133">Transmembrane helix</keyword>
<evidence type="ECO:0000256" key="5">
    <source>
        <dbReference type="ARBA" id="ARBA00022737"/>
    </source>
</evidence>
<feature type="compositionally biased region" description="Basic and acidic residues" evidence="10">
    <location>
        <begin position="638"/>
        <end position="649"/>
    </location>
</feature>
<dbReference type="SMART" id="SM00382">
    <property type="entry name" value="AAA"/>
    <property type="match status" value="2"/>
</dbReference>
<dbReference type="PROSITE" id="PS50929">
    <property type="entry name" value="ABC_TM1F"/>
    <property type="match status" value="2"/>
</dbReference>
<dbReference type="InterPro" id="IPR050173">
    <property type="entry name" value="ABC_transporter_C-like"/>
</dbReference>
<feature type="transmembrane region" description="Helical" evidence="11">
    <location>
        <begin position="88"/>
        <end position="113"/>
    </location>
</feature>
<dbReference type="InterPro" id="IPR011527">
    <property type="entry name" value="ABC1_TM_dom"/>
</dbReference>
<protein>
    <submittedName>
        <fullName evidence="14">ATP-binding cassette transporter subfamily C member 4 X2</fullName>
    </submittedName>
</protein>
<dbReference type="PROSITE" id="PS50893">
    <property type="entry name" value="ABC_TRANSPORTER_2"/>
    <property type="match status" value="2"/>
</dbReference>
<evidence type="ECO:0000313" key="14">
    <source>
        <dbReference type="EMBL" id="QNH67953.1"/>
    </source>
</evidence>
<dbReference type="InterPro" id="IPR036640">
    <property type="entry name" value="ABC1_TM_sf"/>
</dbReference>
<keyword evidence="4 11" id="KW-0812">Transmembrane</keyword>
<comment type="subcellular location">
    <subcellularLocation>
        <location evidence="1">Membrane</location>
        <topology evidence="1">Multi-pass membrane protein</topology>
    </subcellularLocation>
</comment>
<evidence type="ECO:0000256" key="9">
    <source>
        <dbReference type="ARBA" id="ARBA00023136"/>
    </source>
</evidence>
<dbReference type="GO" id="GO:0016887">
    <property type="term" value="F:ATP hydrolysis activity"/>
    <property type="evidence" value="ECO:0007669"/>
    <property type="project" value="InterPro"/>
</dbReference>
<evidence type="ECO:0000256" key="1">
    <source>
        <dbReference type="ARBA" id="ARBA00004141"/>
    </source>
</evidence>
<evidence type="ECO:0000256" key="2">
    <source>
        <dbReference type="ARBA" id="ARBA00009726"/>
    </source>
</evidence>
<organism evidence="14">
    <name type="scientific">Brachionus plicatilis</name>
    <name type="common">Marine rotifer</name>
    <name type="synonym">Brachionus muelleri</name>
    <dbReference type="NCBI Taxonomy" id="10195"/>
    <lineage>
        <taxon>Eukaryota</taxon>
        <taxon>Metazoa</taxon>
        <taxon>Spiralia</taxon>
        <taxon>Gnathifera</taxon>
        <taxon>Rotifera</taxon>
        <taxon>Eurotatoria</taxon>
        <taxon>Monogononta</taxon>
        <taxon>Pseudotrocha</taxon>
        <taxon>Ploima</taxon>
        <taxon>Brachionidae</taxon>
        <taxon>Brachionus</taxon>
    </lineage>
</organism>
<feature type="transmembrane region" description="Helical" evidence="11">
    <location>
        <begin position="871"/>
        <end position="890"/>
    </location>
</feature>
<evidence type="ECO:0000256" key="6">
    <source>
        <dbReference type="ARBA" id="ARBA00022741"/>
    </source>
</evidence>
<dbReference type="InterPro" id="IPR017871">
    <property type="entry name" value="ABC_transporter-like_CS"/>
</dbReference>
<feature type="transmembrane region" description="Helical" evidence="11">
    <location>
        <begin position="125"/>
        <end position="148"/>
    </location>
</feature>
<dbReference type="EMBL" id="MT524898">
    <property type="protein sequence ID" value="QNH67953.1"/>
    <property type="molecule type" value="mRNA"/>
</dbReference>
<keyword evidence="3" id="KW-0813">Transport</keyword>
<feature type="compositionally biased region" description="Acidic residues" evidence="10">
    <location>
        <begin position="622"/>
        <end position="637"/>
    </location>
</feature>
<dbReference type="PROSITE" id="PS00211">
    <property type="entry name" value="ABC_TRANSPORTER_1"/>
    <property type="match status" value="2"/>
</dbReference>
<dbReference type="InterPro" id="IPR027417">
    <property type="entry name" value="P-loop_NTPase"/>
</dbReference>
<evidence type="ECO:0000259" key="13">
    <source>
        <dbReference type="PROSITE" id="PS50929"/>
    </source>
</evidence>
<feature type="transmembrane region" description="Helical" evidence="11">
    <location>
        <begin position="990"/>
        <end position="1012"/>
    </location>
</feature>
<dbReference type="CDD" id="cd03250">
    <property type="entry name" value="ABCC_MRP_domain1"/>
    <property type="match status" value="1"/>
</dbReference>
<dbReference type="Gene3D" id="1.20.1560.10">
    <property type="entry name" value="ABC transporter type 1, transmembrane domain"/>
    <property type="match status" value="2"/>
</dbReference>
<keyword evidence="7 14" id="KW-0067">ATP-binding</keyword>
<dbReference type="FunFam" id="3.40.50.300:FF:000973">
    <property type="entry name" value="Multidrug resistance-associated protein 4"/>
    <property type="match status" value="1"/>
</dbReference>
<evidence type="ECO:0000256" key="8">
    <source>
        <dbReference type="ARBA" id="ARBA00022989"/>
    </source>
</evidence>
<feature type="transmembrane region" description="Helical" evidence="11">
    <location>
        <begin position="330"/>
        <end position="353"/>
    </location>
</feature>
<dbReference type="FunFam" id="1.20.1560.10:FF:000014">
    <property type="entry name" value="Multidrug resistance-associated protein member 4"/>
    <property type="match status" value="1"/>
</dbReference>
<feature type="transmembrane region" description="Helical" evidence="11">
    <location>
        <begin position="959"/>
        <end position="978"/>
    </location>
</feature>
<dbReference type="InterPro" id="IPR003439">
    <property type="entry name" value="ABC_transporter-like_ATP-bd"/>
</dbReference>
<dbReference type="SUPFAM" id="SSF52540">
    <property type="entry name" value="P-loop containing nucleoside triphosphate hydrolases"/>
    <property type="match status" value="2"/>
</dbReference>
<feature type="transmembrane region" description="Helical" evidence="11">
    <location>
        <begin position="200"/>
        <end position="222"/>
    </location>
</feature>
<reference evidence="14" key="2">
    <citation type="submission" date="2020-05" db="EMBL/GenBank/DDBJ databases">
        <authorList>
            <person name="Kang H.-M."/>
            <person name="Kim M.-S."/>
            <person name="Lee J.-S."/>
        </authorList>
    </citation>
    <scope>NUCLEOTIDE SEQUENCE</scope>
</reference>
<reference evidence="14" key="1">
    <citation type="journal article" date="2020" name="Comp. Biochem. Physiol. Part D Genomics Proteomics">
        <title>The genome of the marine monogonont rotifer Brachionus rotundiformis and insight into species-specific detoxification components in Brachionus spp.</title>
        <authorList>
            <person name="Kang H.M."/>
            <person name="Kim M.S."/>
            <person name="Choi B.S."/>
            <person name="Kim D.H."/>
            <person name="Kim H.J."/>
            <person name="Hwang U.K."/>
            <person name="Hagiwara A."/>
            <person name="Lee J.S."/>
        </authorList>
    </citation>
    <scope>NUCLEOTIDE SEQUENCE</scope>
</reference>
<dbReference type="Gene3D" id="3.40.50.300">
    <property type="entry name" value="P-loop containing nucleotide triphosphate hydrolases"/>
    <property type="match status" value="2"/>
</dbReference>
<dbReference type="PANTHER" id="PTHR24223">
    <property type="entry name" value="ATP-BINDING CASSETTE SUB-FAMILY C"/>
    <property type="match status" value="1"/>
</dbReference>
<evidence type="ECO:0000256" key="10">
    <source>
        <dbReference type="SAM" id="MobiDB-lite"/>
    </source>
</evidence>
<keyword evidence="5" id="KW-0677">Repeat</keyword>
<accession>A0A7H9SP35</accession>
<dbReference type="GO" id="GO:0016020">
    <property type="term" value="C:membrane"/>
    <property type="evidence" value="ECO:0007669"/>
    <property type="project" value="UniProtKB-SubCell"/>
</dbReference>
<dbReference type="GO" id="GO:0005524">
    <property type="term" value="F:ATP binding"/>
    <property type="evidence" value="ECO:0007669"/>
    <property type="project" value="UniProtKB-KW"/>
</dbReference>
<keyword evidence="9 11" id="KW-0472">Membrane</keyword>
<comment type="similarity">
    <text evidence="2">Belongs to the ABC transporter superfamily. ABCC family. Conjugate transporter (TC 3.A.1.208) subfamily.</text>
</comment>
<dbReference type="Pfam" id="PF00005">
    <property type="entry name" value="ABC_tran"/>
    <property type="match status" value="2"/>
</dbReference>
<feature type="domain" description="ABC transporter" evidence="12">
    <location>
        <begin position="1050"/>
        <end position="1283"/>
    </location>
</feature>
<feature type="domain" description="ABC transmembrane type-1" evidence="13">
    <location>
        <begin position="89"/>
        <end position="325"/>
    </location>
</feature>
<dbReference type="InterPro" id="IPR044746">
    <property type="entry name" value="ABCC_6TM_D1"/>
</dbReference>
<dbReference type="CDD" id="cd18579">
    <property type="entry name" value="ABC_6TM_ABCC_D1"/>
    <property type="match status" value="1"/>
</dbReference>
<name>A0A7H9SP35_BRAPC</name>
<feature type="domain" description="ABC transporter" evidence="12">
    <location>
        <begin position="402"/>
        <end position="623"/>
    </location>
</feature>
<proteinExistence type="evidence at transcript level"/>
<dbReference type="GO" id="GO:0140359">
    <property type="term" value="F:ABC-type transporter activity"/>
    <property type="evidence" value="ECO:0007669"/>
    <property type="project" value="InterPro"/>
</dbReference>
<feature type="transmembrane region" description="Helical" evidence="11">
    <location>
        <begin position="303"/>
        <end position="324"/>
    </location>
</feature>
<evidence type="ECO:0000256" key="4">
    <source>
        <dbReference type="ARBA" id="ARBA00022692"/>
    </source>
</evidence>
<feature type="domain" description="ABC transmembrane type-1" evidence="13">
    <location>
        <begin position="694"/>
        <end position="1014"/>
    </location>
</feature>
<feature type="region of interest" description="Disordered" evidence="10">
    <location>
        <begin position="622"/>
        <end position="649"/>
    </location>
</feature>
<feature type="transmembrane region" description="Helical" evidence="11">
    <location>
        <begin position="774"/>
        <end position="798"/>
    </location>
</feature>
<dbReference type="Pfam" id="PF00664">
    <property type="entry name" value="ABC_membrane"/>
    <property type="match status" value="2"/>
</dbReference>